<keyword evidence="1" id="KW-0812">Transmembrane</keyword>
<reference evidence="2 3" key="1">
    <citation type="journal article" date="2022" name="Int. J. Syst. Evol. Microbiol.">
        <title>Apilactobacillus apisilvae sp. nov., Nicolia spurrieriana gen. nov. sp. nov., Bombilactobacillus folatiphilus sp. nov. and Bombilactobacillus thymidiniphilus sp. nov., four new lactic acid bacterial isolates from stingless bees Tetragonula carbonaria and Austroplebeia australis.</title>
        <authorList>
            <person name="Oliphant S.A."/>
            <person name="Watson-Haigh N.S."/>
            <person name="Sumby K.M."/>
            <person name="Gardner J."/>
            <person name="Groom S."/>
            <person name="Jiranek V."/>
        </authorList>
    </citation>
    <scope>NUCLEOTIDE SEQUENCE [LARGE SCALE GENOMIC DNA]</scope>
    <source>
        <strain evidence="2 3">SG5_A10</strain>
    </source>
</reference>
<proteinExistence type="predicted"/>
<dbReference type="Proteomes" id="UP000831859">
    <property type="component" value="Chromosome"/>
</dbReference>
<accession>A0ABY4PG58</accession>
<dbReference type="EMBL" id="CP093362">
    <property type="protein sequence ID" value="UQS84791.1"/>
    <property type="molecule type" value="Genomic_DNA"/>
</dbReference>
<organism evidence="2 3">
    <name type="scientific">Apilactobacillus apisilvae</name>
    <dbReference type="NCBI Taxonomy" id="2923364"/>
    <lineage>
        <taxon>Bacteria</taxon>
        <taxon>Bacillati</taxon>
        <taxon>Bacillota</taxon>
        <taxon>Bacilli</taxon>
        <taxon>Lactobacillales</taxon>
        <taxon>Lactobacillaceae</taxon>
        <taxon>Apilactobacillus</taxon>
    </lineage>
</organism>
<protein>
    <submittedName>
        <fullName evidence="2">Uncharacterized protein</fullName>
    </submittedName>
</protein>
<dbReference type="SUPFAM" id="SSF55486">
    <property type="entry name" value="Metalloproteases ('zincins'), catalytic domain"/>
    <property type="match status" value="1"/>
</dbReference>
<evidence type="ECO:0000256" key="1">
    <source>
        <dbReference type="SAM" id="Phobius"/>
    </source>
</evidence>
<gene>
    <name evidence="2" type="ORF">MOO46_05975</name>
</gene>
<dbReference type="RefSeq" id="WP_249510774.1">
    <property type="nucleotide sequence ID" value="NZ_CP093362.1"/>
</dbReference>
<keyword evidence="1" id="KW-0472">Membrane</keyword>
<keyword evidence="1" id="KW-1133">Transmembrane helix</keyword>
<evidence type="ECO:0000313" key="2">
    <source>
        <dbReference type="EMBL" id="UQS84791.1"/>
    </source>
</evidence>
<sequence>MKDFVSKNYKSIVLEILVILLFSILGTMIFTNNANASSLKTKPATYYYTLENENTNKDKDQAQTVLLKAKEGQKITVKAPTFKGYSTPVKKVTFVLWHGKFVEDILSSGGGINPYTKDSHIKNGVSKVTSNLGSNIPNAKVKTTNEKNIISDDFAKGTLPDTYVSPNYGHFNTRTIKYYIQSNSKKDRNIWKSAIKKIRNNGTLKFIETNKQKANLILKNSNIKYSYSWTTNLNKKHVITKGSLTFNKNRLLMGDTEFTPIQGILLTVGLKQNKYWDSMLYKNRPNLPSNLSQGDKAGLAKAYKNVK</sequence>
<feature type="transmembrane region" description="Helical" evidence="1">
    <location>
        <begin position="12"/>
        <end position="30"/>
    </location>
</feature>
<evidence type="ECO:0000313" key="3">
    <source>
        <dbReference type="Proteomes" id="UP000831859"/>
    </source>
</evidence>
<name>A0ABY4PG58_9LACO</name>
<keyword evidence="3" id="KW-1185">Reference proteome</keyword>